<reference evidence="2" key="1">
    <citation type="submission" date="2021-02" db="EMBL/GenBank/DDBJ databases">
        <title>Genome sequence Cadophora malorum strain M34.</title>
        <authorList>
            <person name="Stefanovic E."/>
            <person name="Vu D."/>
            <person name="Scully C."/>
            <person name="Dijksterhuis J."/>
            <person name="Roader J."/>
            <person name="Houbraken J."/>
        </authorList>
    </citation>
    <scope>NUCLEOTIDE SEQUENCE</scope>
    <source>
        <strain evidence="2">M34</strain>
    </source>
</reference>
<dbReference type="GO" id="GO:0016787">
    <property type="term" value="F:hydrolase activity"/>
    <property type="evidence" value="ECO:0007669"/>
    <property type="project" value="InterPro"/>
</dbReference>
<dbReference type="AlphaFoldDB" id="A0A8H7TLI0"/>
<dbReference type="SUPFAM" id="SSF56300">
    <property type="entry name" value="Metallo-dependent phosphatases"/>
    <property type="match status" value="1"/>
</dbReference>
<dbReference type="Gene3D" id="3.60.21.10">
    <property type="match status" value="1"/>
</dbReference>
<dbReference type="OrthoDB" id="550558at2759"/>
<dbReference type="EMBL" id="JAFJYH010000071">
    <property type="protein sequence ID" value="KAG4421101.1"/>
    <property type="molecule type" value="Genomic_DNA"/>
</dbReference>
<dbReference type="Proteomes" id="UP000664132">
    <property type="component" value="Unassembled WGS sequence"/>
</dbReference>
<organism evidence="2 3">
    <name type="scientific">Cadophora malorum</name>
    <dbReference type="NCBI Taxonomy" id="108018"/>
    <lineage>
        <taxon>Eukaryota</taxon>
        <taxon>Fungi</taxon>
        <taxon>Dikarya</taxon>
        <taxon>Ascomycota</taxon>
        <taxon>Pezizomycotina</taxon>
        <taxon>Leotiomycetes</taxon>
        <taxon>Helotiales</taxon>
        <taxon>Ploettnerulaceae</taxon>
        <taxon>Cadophora</taxon>
    </lineage>
</organism>
<dbReference type="PANTHER" id="PTHR37844">
    <property type="entry name" value="SER/THR PROTEIN PHOSPHATASE SUPERFAMILY (AFU_ORTHOLOGUE AFUA_1G14840)"/>
    <property type="match status" value="1"/>
</dbReference>
<accession>A0A8H7TLI0</accession>
<proteinExistence type="predicted"/>
<dbReference type="InterPro" id="IPR029052">
    <property type="entry name" value="Metallo-depent_PP-like"/>
</dbReference>
<protein>
    <recommendedName>
        <fullName evidence="1">Calcineurin-like phosphoesterase domain-containing protein</fullName>
    </recommendedName>
</protein>
<evidence type="ECO:0000313" key="2">
    <source>
        <dbReference type="EMBL" id="KAG4421101.1"/>
    </source>
</evidence>
<name>A0A8H7TLI0_9HELO</name>
<comment type="caution">
    <text evidence="2">The sequence shown here is derived from an EMBL/GenBank/DDBJ whole genome shotgun (WGS) entry which is preliminary data.</text>
</comment>
<dbReference type="Pfam" id="PF00149">
    <property type="entry name" value="Metallophos"/>
    <property type="match status" value="1"/>
</dbReference>
<dbReference type="PANTHER" id="PTHR37844:SF2">
    <property type="entry name" value="SER_THR PROTEIN PHOSPHATASE SUPERFAMILY (AFU_ORTHOLOGUE AFUA_1G14840)"/>
    <property type="match status" value="1"/>
</dbReference>
<dbReference type="InterPro" id="IPR004843">
    <property type="entry name" value="Calcineurin-like_PHP"/>
</dbReference>
<evidence type="ECO:0000259" key="1">
    <source>
        <dbReference type="Pfam" id="PF00149"/>
    </source>
</evidence>
<feature type="domain" description="Calcineurin-like phosphoesterase" evidence="1">
    <location>
        <begin position="6"/>
        <end position="228"/>
    </location>
</feature>
<evidence type="ECO:0000313" key="3">
    <source>
        <dbReference type="Proteomes" id="UP000664132"/>
    </source>
</evidence>
<sequence>MPAIQIISDLHLEEHGDYSNFEITPSAPYLALIGDIGNIDDVDYFNFIKHQLPKFEIVFIIFGNHEAYFSNWPSIKRKFKEFEAEMDMLNENSSLGKIVLLDQTRWDLSPDVTILGCTLFSNISPEQKQRMKSSLSDFSFIDYWSVDKHNEAHASDLAWLNKQVEHISKDEPHRKIIILTHHCPTTSSRATDSRHDNSNISSGFMSELSREICWKRSAVKIWVFGHTHFNVDYTEDGKRMVTNQKGYRYRRAPGFDLKKRIEF</sequence>
<gene>
    <name evidence="2" type="ORF">IFR04_005744</name>
</gene>
<keyword evidence="3" id="KW-1185">Reference proteome</keyword>